<dbReference type="SUPFAM" id="SSF82171">
    <property type="entry name" value="DPP6 N-terminal domain-like"/>
    <property type="match status" value="1"/>
</dbReference>
<feature type="chain" id="PRO_5004215100" description="Hydrazine synthase alpha subunit middle domain-containing protein" evidence="1">
    <location>
        <begin position="34"/>
        <end position="901"/>
    </location>
</feature>
<dbReference type="Proteomes" id="UP000000238">
    <property type="component" value="Chromosome"/>
</dbReference>
<evidence type="ECO:0000313" key="4">
    <source>
        <dbReference type="Proteomes" id="UP000000238"/>
    </source>
</evidence>
<dbReference type="SUPFAM" id="SSF69304">
    <property type="entry name" value="Tricorn protease N-terminal domain"/>
    <property type="match status" value="1"/>
</dbReference>
<dbReference type="Gene3D" id="2.120.10.30">
    <property type="entry name" value="TolB, C-terminal domain"/>
    <property type="match status" value="2"/>
</dbReference>
<name>Q2SIY8_HAHCH</name>
<gene>
    <name evidence="3" type="ordered locus">HCH_02594</name>
</gene>
<reference evidence="3 4" key="1">
    <citation type="journal article" date="2005" name="Nucleic Acids Res.">
        <title>Genomic blueprint of Hahella chejuensis, a marine microbe producing an algicidal agent.</title>
        <authorList>
            <person name="Jeong H."/>
            <person name="Yim J.H."/>
            <person name="Lee C."/>
            <person name="Choi S.-H."/>
            <person name="Park Y.K."/>
            <person name="Yoon S.H."/>
            <person name="Hur C.-G."/>
            <person name="Kang H.-Y."/>
            <person name="Kim D."/>
            <person name="Lee H.H."/>
            <person name="Park K.H."/>
            <person name="Park S.-H."/>
            <person name="Park H.-S."/>
            <person name="Lee H.K."/>
            <person name="Oh T.K."/>
            <person name="Kim J.F."/>
        </authorList>
    </citation>
    <scope>NUCLEOTIDE SEQUENCE [LARGE SCALE GENOMIC DNA]</scope>
    <source>
        <strain evidence="3 4">KCTC 2396</strain>
    </source>
</reference>
<accession>Q2SIY8</accession>
<evidence type="ECO:0000256" key="1">
    <source>
        <dbReference type="SAM" id="SignalP"/>
    </source>
</evidence>
<dbReference type="Pfam" id="PF07676">
    <property type="entry name" value="PD40"/>
    <property type="match status" value="1"/>
</dbReference>
<dbReference type="AlphaFoldDB" id="Q2SIY8"/>
<dbReference type="InterPro" id="IPR040698">
    <property type="entry name" value="HZS_alpha_mid"/>
</dbReference>
<keyword evidence="4" id="KW-1185">Reference proteome</keyword>
<dbReference type="RefSeq" id="WP_011396455.1">
    <property type="nucleotide sequence ID" value="NC_007645.1"/>
</dbReference>
<organism evidence="3 4">
    <name type="scientific">Hahella chejuensis (strain KCTC 2396)</name>
    <dbReference type="NCBI Taxonomy" id="349521"/>
    <lineage>
        <taxon>Bacteria</taxon>
        <taxon>Pseudomonadati</taxon>
        <taxon>Pseudomonadota</taxon>
        <taxon>Gammaproteobacteria</taxon>
        <taxon>Oceanospirillales</taxon>
        <taxon>Hahellaceae</taxon>
        <taxon>Hahella</taxon>
    </lineage>
</organism>
<dbReference type="KEGG" id="hch:HCH_02594"/>
<feature type="signal peptide" evidence="1">
    <location>
        <begin position="1"/>
        <end position="33"/>
    </location>
</feature>
<dbReference type="STRING" id="349521.HCH_02594"/>
<feature type="domain" description="Hydrazine synthase alpha subunit middle" evidence="2">
    <location>
        <begin position="549"/>
        <end position="611"/>
    </location>
</feature>
<dbReference type="EMBL" id="CP000155">
    <property type="protein sequence ID" value="ABC29386.1"/>
    <property type="molecule type" value="Genomic_DNA"/>
</dbReference>
<proteinExistence type="predicted"/>
<dbReference type="Pfam" id="PF18582">
    <property type="entry name" value="HZS_alpha"/>
    <property type="match status" value="1"/>
</dbReference>
<dbReference type="InterPro" id="IPR011659">
    <property type="entry name" value="WD40"/>
</dbReference>
<dbReference type="InterPro" id="IPR011042">
    <property type="entry name" value="6-blade_b-propeller_TolB-like"/>
</dbReference>
<evidence type="ECO:0000259" key="2">
    <source>
        <dbReference type="Pfam" id="PF18582"/>
    </source>
</evidence>
<dbReference type="PROSITE" id="PS51257">
    <property type="entry name" value="PROKAR_LIPOPROTEIN"/>
    <property type="match status" value="1"/>
</dbReference>
<protein>
    <recommendedName>
        <fullName evidence="2">Hydrazine synthase alpha subunit middle domain-containing protein</fullName>
    </recommendedName>
</protein>
<evidence type="ECO:0000313" key="3">
    <source>
        <dbReference type="EMBL" id="ABC29386.1"/>
    </source>
</evidence>
<sequence>MNKTMTPPNKLCVSGYKRFGRIFPLSALSVALAACGGGIGGANQDPDPVIQDIPIAYVKRPLLADEDNNLLSLDARAPLDFLPGGVLYLRSQASPSAPERDISSQAFQGAEYLNDEGQLLYDVRDVDVSSDGSKIVFAMRAPVIEDADEDEQPTWNIWEYDVASRSLERVIASDNVAEAGHDIGPHYLPDGRIVFASTRQRQSQAILLDEGKPQFEALNEDRRDPALALHVISPDTDEITQITFNQSSDLDPFVAQNGKIVFTRWDNMGGNNSMNLYQVNPDGTGLEYLYGRHSHDTGSSNEAVQFLKPVELEDGRIMVSLRPYQSSRYGGALVAIDVENFTEHDQPTYENRGLLTNGQSRLTPNDVSTDDDVQTLAGTFNSAYPMLDGTGRLLVSWSQCRLVDSDNDIVPCTKDRLEDSDYQAAAPLYGLWIYNAADGTQLPVVIPTEFTLYTDAVVLQNRTRPDFIPDGDGLDADLGDAGYGVVHIRSVYDIDGVDTTPAGVSAMADPVQTSADDRPARFLRVVKAVSMPDDDIIDVPGTAFGASAGQLMREILGYVPIEPDGSVKFAVPANVAFAVSIVDKSGKRSSPRHQNWLQVRPGETMECVGCHTANSELPHGRPGAQAPSINVGAATTGQPFPNTAPALFTDMGETMAETYARINGLRYLNPDIVFDDEWTDANITAKAESFSYAYADLAGSAPITSACASPKDAKCRVVINYETHIHPLWGKNRQVLDDDGTTVLADNTCNTCHGLTDAMTMVQVPAAQLDLGDGPSTDQADHFKSYRELLFNDAEQELIEGVLVDRQVPVLDNEGNPVFETNGDGDLILDDDGNPIPVTTTVAVNRSMTPQGAVASTRFFAPFQTGGSHEGWLDPVELKLISEWLDIGAQYYNNPFDVPQD</sequence>
<dbReference type="HOGENOM" id="CLU_303626_0_0_6"/>
<keyword evidence="1" id="KW-0732">Signal</keyword>
<dbReference type="eggNOG" id="COG0823">
    <property type="taxonomic scope" value="Bacteria"/>
</dbReference>